<evidence type="ECO:0000313" key="2">
    <source>
        <dbReference type="Proteomes" id="UP000887540"/>
    </source>
</evidence>
<dbReference type="AlphaFoldDB" id="A0A914E7P8"/>
<protein>
    <submittedName>
        <fullName evidence="3">Uncharacterized protein</fullName>
    </submittedName>
</protein>
<name>A0A914E7P8_9BILA</name>
<feature type="region of interest" description="Disordered" evidence="1">
    <location>
        <begin position="1"/>
        <end position="36"/>
    </location>
</feature>
<sequence length="206" mass="23391">MESFNLQSPSENHFPEHRQSQPVPSFRDRTRSTTATNRYLSYPSTTAVFHANSEPTLKAPMDYNSDVYGNSIQYQPQHVYPSQNPHPSATTVPYPRYGFIRPYAPYETPNRDRRISQHVPTSYGQAASYNTNQHLNQYMETLSISSPQGALMNSPNYEANMPQMNSPSYASTDTSCTSNYPEPPTPPGMFTNSQGIYNRKFNQNID</sequence>
<accession>A0A914E7P8</accession>
<dbReference type="WBParaSite" id="ACRNAN_scaffold5906.g17132.t1">
    <property type="protein sequence ID" value="ACRNAN_scaffold5906.g17132.t1"/>
    <property type="gene ID" value="ACRNAN_scaffold5906.g17132"/>
</dbReference>
<organism evidence="2 3">
    <name type="scientific">Acrobeloides nanus</name>
    <dbReference type="NCBI Taxonomy" id="290746"/>
    <lineage>
        <taxon>Eukaryota</taxon>
        <taxon>Metazoa</taxon>
        <taxon>Ecdysozoa</taxon>
        <taxon>Nematoda</taxon>
        <taxon>Chromadorea</taxon>
        <taxon>Rhabditida</taxon>
        <taxon>Tylenchina</taxon>
        <taxon>Cephalobomorpha</taxon>
        <taxon>Cephaloboidea</taxon>
        <taxon>Cephalobidae</taxon>
        <taxon>Acrobeloides</taxon>
    </lineage>
</organism>
<keyword evidence="2" id="KW-1185">Reference proteome</keyword>
<reference evidence="3" key="1">
    <citation type="submission" date="2022-11" db="UniProtKB">
        <authorList>
            <consortium name="WormBaseParasite"/>
        </authorList>
    </citation>
    <scope>IDENTIFICATION</scope>
</reference>
<dbReference type="Proteomes" id="UP000887540">
    <property type="component" value="Unplaced"/>
</dbReference>
<feature type="compositionally biased region" description="Polar residues" evidence="1">
    <location>
        <begin position="1"/>
        <end position="11"/>
    </location>
</feature>
<evidence type="ECO:0000256" key="1">
    <source>
        <dbReference type="SAM" id="MobiDB-lite"/>
    </source>
</evidence>
<feature type="compositionally biased region" description="Polar residues" evidence="1">
    <location>
        <begin position="190"/>
        <end position="206"/>
    </location>
</feature>
<evidence type="ECO:0000313" key="3">
    <source>
        <dbReference type="WBParaSite" id="ACRNAN_scaffold5906.g17132.t1"/>
    </source>
</evidence>
<feature type="region of interest" description="Disordered" evidence="1">
    <location>
        <begin position="167"/>
        <end position="206"/>
    </location>
</feature>
<proteinExistence type="predicted"/>
<feature type="compositionally biased region" description="Polar residues" evidence="1">
    <location>
        <begin position="167"/>
        <end position="180"/>
    </location>
</feature>